<dbReference type="Gene3D" id="3.90.180.10">
    <property type="entry name" value="Medium-chain alcohol dehydrogenases, catalytic domain"/>
    <property type="match status" value="1"/>
</dbReference>
<keyword evidence="4" id="KW-0276">Fatty acid metabolism</keyword>
<dbReference type="InterPro" id="IPR036291">
    <property type="entry name" value="NAD(P)-bd_dom_sf"/>
</dbReference>
<dbReference type="InterPro" id="IPR013149">
    <property type="entry name" value="ADH-like_C"/>
</dbReference>
<dbReference type="GO" id="GO:0141148">
    <property type="term" value="F:enoyl-[acyl-carrier-protein] reductase (NADPH) activity"/>
    <property type="evidence" value="ECO:0007669"/>
    <property type="project" value="UniProtKB-EC"/>
</dbReference>
<comment type="subcellular location">
    <subcellularLocation>
        <location evidence="1">Mitochondrion</location>
    </subcellularLocation>
</comment>
<evidence type="ECO:0000256" key="4">
    <source>
        <dbReference type="ARBA" id="ARBA00022832"/>
    </source>
</evidence>
<evidence type="ECO:0000256" key="5">
    <source>
        <dbReference type="ARBA" id="ARBA00022857"/>
    </source>
</evidence>
<keyword evidence="6" id="KW-0809">Transit peptide</keyword>
<evidence type="ECO:0000256" key="1">
    <source>
        <dbReference type="ARBA" id="ARBA00004173"/>
    </source>
</evidence>
<dbReference type="GO" id="GO:0005739">
    <property type="term" value="C:mitochondrion"/>
    <property type="evidence" value="ECO:0007669"/>
    <property type="project" value="UniProtKB-SubCell"/>
</dbReference>
<dbReference type="InterPro" id="IPR011032">
    <property type="entry name" value="GroES-like_sf"/>
</dbReference>
<protein>
    <recommendedName>
        <fullName evidence="11">enoyl-[acyl-carrier-protein] reductase</fullName>
        <ecNumber evidence="11">1.3.1.104</ecNumber>
    </recommendedName>
</protein>
<comment type="similarity">
    <text evidence="2">Belongs to the zinc-containing alcohol dehydrogenase family. Quinone oxidoreductase subfamily.</text>
</comment>
<dbReference type="Gene3D" id="3.40.50.720">
    <property type="entry name" value="NAD(P)-binding Rossmann-like Domain"/>
    <property type="match status" value="1"/>
</dbReference>
<dbReference type="PANTHER" id="PTHR43981:SF2">
    <property type="entry name" value="ENOYL-[ACYL-CARRIER-PROTEIN] REDUCTASE, MITOCHONDRIAL"/>
    <property type="match status" value="1"/>
</dbReference>
<evidence type="ECO:0000256" key="9">
    <source>
        <dbReference type="ARBA" id="ARBA00023128"/>
    </source>
</evidence>
<dbReference type="SMART" id="SM00829">
    <property type="entry name" value="PKS_ER"/>
    <property type="match status" value="1"/>
</dbReference>
<evidence type="ECO:0000313" key="15">
    <source>
        <dbReference type="Proteomes" id="UP000187283"/>
    </source>
</evidence>
<dbReference type="PANTHER" id="PTHR43981">
    <property type="entry name" value="ENOYL-[ACYL-CARRIER-PROTEIN] REDUCTASE, MITOCHONDRIAL"/>
    <property type="match status" value="1"/>
</dbReference>
<name>A0A1R1XMY8_9FUNG</name>
<dbReference type="EC" id="1.3.1.104" evidence="11"/>
<dbReference type="GO" id="GO:0006633">
    <property type="term" value="P:fatty acid biosynthetic process"/>
    <property type="evidence" value="ECO:0007669"/>
    <property type="project" value="UniProtKB-KW"/>
</dbReference>
<comment type="caution">
    <text evidence="14">The sequence shown here is derived from an EMBL/GenBank/DDBJ whole genome shotgun (WGS) entry which is preliminary data.</text>
</comment>
<evidence type="ECO:0000256" key="8">
    <source>
        <dbReference type="ARBA" id="ARBA00023098"/>
    </source>
</evidence>
<dbReference type="Proteomes" id="UP000187283">
    <property type="component" value="Unassembled WGS sequence"/>
</dbReference>
<dbReference type="STRING" id="133412.A0A1R1XMY8"/>
<reference evidence="14 15" key="1">
    <citation type="submission" date="2017-01" db="EMBL/GenBank/DDBJ databases">
        <authorList>
            <person name="Mah S.A."/>
            <person name="Swanson W.J."/>
            <person name="Moy G.W."/>
            <person name="Vacquier V.D."/>
        </authorList>
    </citation>
    <scope>NUCLEOTIDE SEQUENCE [LARGE SCALE GENOMIC DNA]</scope>
    <source>
        <strain evidence="14 15">GSMNP</strain>
    </source>
</reference>
<keyword evidence="15" id="KW-1185">Reference proteome</keyword>
<evidence type="ECO:0000256" key="2">
    <source>
        <dbReference type="ARBA" id="ARBA00010371"/>
    </source>
</evidence>
<feature type="domain" description="Enoyl reductase (ER)" evidence="13">
    <location>
        <begin position="25"/>
        <end position="353"/>
    </location>
</feature>
<keyword evidence="10" id="KW-0275">Fatty acid biosynthesis</keyword>
<evidence type="ECO:0000313" key="14">
    <source>
        <dbReference type="EMBL" id="OMJ15995.1"/>
    </source>
</evidence>
<evidence type="ECO:0000256" key="10">
    <source>
        <dbReference type="ARBA" id="ARBA00023160"/>
    </source>
</evidence>
<gene>
    <name evidence="14" type="ORF">AYI70_g6890</name>
</gene>
<dbReference type="AlphaFoldDB" id="A0A1R1XMY8"/>
<evidence type="ECO:0000256" key="3">
    <source>
        <dbReference type="ARBA" id="ARBA00022516"/>
    </source>
</evidence>
<evidence type="ECO:0000259" key="13">
    <source>
        <dbReference type="SMART" id="SM00829"/>
    </source>
</evidence>
<keyword evidence="3" id="KW-0444">Lipid biosynthesis</keyword>
<dbReference type="OrthoDB" id="7482721at2759"/>
<keyword evidence="9" id="KW-0496">Mitochondrion</keyword>
<proteinExistence type="inferred from homology"/>
<dbReference type="CDD" id="cd08290">
    <property type="entry name" value="ETR"/>
    <property type="match status" value="1"/>
</dbReference>
<accession>A0A1R1XMY8</accession>
<organism evidence="14 15">
    <name type="scientific">Smittium culicis</name>
    <dbReference type="NCBI Taxonomy" id="133412"/>
    <lineage>
        <taxon>Eukaryota</taxon>
        <taxon>Fungi</taxon>
        <taxon>Fungi incertae sedis</taxon>
        <taxon>Zoopagomycota</taxon>
        <taxon>Kickxellomycotina</taxon>
        <taxon>Harpellomycetes</taxon>
        <taxon>Harpellales</taxon>
        <taxon>Legeriomycetaceae</taxon>
        <taxon>Smittium</taxon>
    </lineage>
</organism>
<keyword evidence="5" id="KW-0521">NADP</keyword>
<evidence type="ECO:0000256" key="7">
    <source>
        <dbReference type="ARBA" id="ARBA00023002"/>
    </source>
</evidence>
<evidence type="ECO:0000256" key="6">
    <source>
        <dbReference type="ARBA" id="ARBA00022946"/>
    </source>
</evidence>
<dbReference type="Pfam" id="PF00107">
    <property type="entry name" value="ADH_zinc_N"/>
    <property type="match status" value="1"/>
</dbReference>
<sequence>MSASSSSISTTTRAVVMTKPGKYEDVLEVYDIDLKQAKDNQIVVEMLFASVNPSDTLRIQGIYPTKAEKTDLTVLSDSEIKTVNGNIIGFEGVGRVIEKGKLATNAINDTIDVGDWVIPLDFSSYGSWSTKLVLDASSVVVVKNKAGLTPEAICSTKVNALTAYRMLLDIVNLEKGDYVIQNGANSGAGQYLIQFARIFGYKTINVIRDRSNYDETVSFLKDLGADIVLKDTDLTKKETFEYLSSLDGKIKLAINCIGGKASEALATHLTAGGTMATYGAITLDVVSLPAPLFIFKDIRLQGYWLNSFFAKNTPKQWMETWDHIFDLLRTGQVKAQVTKYIDMFESENGKDVIIGIDQFRSKVIDSVNSSVKVGFRFSKY</sequence>
<dbReference type="InterPro" id="IPR051034">
    <property type="entry name" value="Mito_Enoyl-ACP_Reductase"/>
</dbReference>
<keyword evidence="7" id="KW-0560">Oxidoreductase</keyword>
<dbReference type="EMBL" id="LSSN01002484">
    <property type="protein sequence ID" value="OMJ15995.1"/>
    <property type="molecule type" value="Genomic_DNA"/>
</dbReference>
<dbReference type="SUPFAM" id="SSF50129">
    <property type="entry name" value="GroES-like"/>
    <property type="match status" value="1"/>
</dbReference>
<dbReference type="InterPro" id="IPR020843">
    <property type="entry name" value="ER"/>
</dbReference>
<dbReference type="SUPFAM" id="SSF51735">
    <property type="entry name" value="NAD(P)-binding Rossmann-fold domains"/>
    <property type="match status" value="1"/>
</dbReference>
<evidence type="ECO:0000256" key="11">
    <source>
        <dbReference type="ARBA" id="ARBA00038963"/>
    </source>
</evidence>
<comment type="catalytic activity">
    <reaction evidence="12">
        <text>a 2,3-saturated acyl-[ACP] + NADP(+) = a (2E)-enoyl-[ACP] + NADPH + H(+)</text>
        <dbReference type="Rhea" id="RHEA:22564"/>
        <dbReference type="Rhea" id="RHEA-COMP:9925"/>
        <dbReference type="Rhea" id="RHEA-COMP:9926"/>
        <dbReference type="ChEBI" id="CHEBI:15378"/>
        <dbReference type="ChEBI" id="CHEBI:57783"/>
        <dbReference type="ChEBI" id="CHEBI:58349"/>
        <dbReference type="ChEBI" id="CHEBI:78784"/>
        <dbReference type="ChEBI" id="CHEBI:78785"/>
        <dbReference type="EC" id="1.3.1.104"/>
    </reaction>
</comment>
<keyword evidence="8" id="KW-0443">Lipid metabolism</keyword>
<evidence type="ECO:0000256" key="12">
    <source>
        <dbReference type="ARBA" id="ARBA00048843"/>
    </source>
</evidence>